<organism evidence="1 2">
    <name type="scientific">Candidatus Doriopsillibacter californiensis</name>
    <dbReference type="NCBI Taxonomy" id="2970740"/>
    <lineage>
        <taxon>Bacteria</taxon>
        <taxon>Pseudomonadati</taxon>
        <taxon>Pseudomonadota</taxon>
        <taxon>Gammaproteobacteria</taxon>
        <taxon>Candidatus Tethybacterales</taxon>
        <taxon>Candidatus Persebacteraceae</taxon>
        <taxon>Candidatus Doriopsillibacter</taxon>
    </lineage>
</organism>
<evidence type="ECO:0000313" key="1">
    <source>
        <dbReference type="EMBL" id="MDM5147025.1"/>
    </source>
</evidence>
<accession>A0ABT7QJZ0</accession>
<keyword evidence="2" id="KW-1185">Reference proteome</keyword>
<protein>
    <recommendedName>
        <fullName evidence="3">Protein kinase domain-containing protein</fullName>
    </recommendedName>
</protein>
<evidence type="ECO:0008006" key="3">
    <source>
        <dbReference type="Google" id="ProtNLM"/>
    </source>
</evidence>
<comment type="caution">
    <text evidence="1">The sequence shown here is derived from an EMBL/GenBank/DDBJ whole genome shotgun (WGS) entry which is preliminary data.</text>
</comment>
<reference evidence="1" key="2">
    <citation type="journal article" date="2023" name="Microbiome">
        <title>Synthase-selected sorting approach identifies a beta-lactone synthase in a nudibranch symbiotic bacterium.</title>
        <authorList>
            <person name="Dzunkova M."/>
            <person name="La Clair J.J."/>
            <person name="Tyml T."/>
            <person name="Doud D."/>
            <person name="Schulz F."/>
            <person name="Piquer-Esteban S."/>
            <person name="Porcel Sanchis D."/>
            <person name="Osborn A."/>
            <person name="Robinson D."/>
            <person name="Louie K.B."/>
            <person name="Bowen B.P."/>
            <person name="Bowers R.M."/>
            <person name="Lee J."/>
            <person name="Arnau V."/>
            <person name="Diaz-Villanueva W."/>
            <person name="Stepanauskas R."/>
            <person name="Gosliner T."/>
            <person name="Date S.V."/>
            <person name="Northen T.R."/>
            <person name="Cheng J.F."/>
            <person name="Burkart M.D."/>
            <person name="Woyke T."/>
        </authorList>
    </citation>
    <scope>NUCLEOTIDE SEQUENCE</scope>
    <source>
        <strain evidence="1">Df01</strain>
    </source>
</reference>
<proteinExistence type="predicted"/>
<dbReference type="EMBL" id="JANQAO010000001">
    <property type="protein sequence ID" value="MDM5147025.1"/>
    <property type="molecule type" value="Genomic_DNA"/>
</dbReference>
<name>A0ABT7QJZ0_9GAMM</name>
<sequence length="133" mass="15670">MIDNHPGNFIFTDKNELKIIDFEFSRRHDSSSSCFEQSWDIAGAPDSLLSEMAMAPNHTYRKSWLPAIGLGYHSLMNAPDNTKKQAYQYLHLLLFSSPRILSKKIWDKKFSSRQKKIRSENQWIYLPLNKKYR</sequence>
<dbReference type="Proteomes" id="UP001168167">
    <property type="component" value="Unassembled WGS sequence"/>
</dbReference>
<reference evidence="1" key="1">
    <citation type="submission" date="2022-08" db="EMBL/GenBank/DDBJ databases">
        <authorList>
            <person name="Dzunkova M."/>
            <person name="La Clair J."/>
            <person name="Tyml T."/>
            <person name="Doud D."/>
            <person name="Schulz F."/>
            <person name="Piquer S."/>
            <person name="Porcel Sanchis D."/>
            <person name="Osborn A."/>
            <person name="Robinson D."/>
            <person name="Louie K.B."/>
            <person name="Bowen B.P."/>
            <person name="Bowers R."/>
            <person name="Lee J."/>
            <person name="Arnau Llombart V."/>
            <person name="Diaz Villanueva W."/>
            <person name="Gosliner T."/>
            <person name="Northen T."/>
            <person name="Cheng J.-F."/>
            <person name="Burkart M.D."/>
            <person name="Woyke T."/>
        </authorList>
    </citation>
    <scope>NUCLEOTIDE SEQUENCE</scope>
    <source>
        <strain evidence="1">Df01</strain>
    </source>
</reference>
<dbReference type="SUPFAM" id="SSF56112">
    <property type="entry name" value="Protein kinase-like (PK-like)"/>
    <property type="match status" value="1"/>
</dbReference>
<evidence type="ECO:0000313" key="2">
    <source>
        <dbReference type="Proteomes" id="UP001168167"/>
    </source>
</evidence>
<dbReference type="InterPro" id="IPR011009">
    <property type="entry name" value="Kinase-like_dom_sf"/>
</dbReference>
<gene>
    <name evidence="1" type="ORF">NQX30_01310</name>
</gene>